<organism evidence="1 2">
    <name type="scientific">Drosophila busckii</name>
    <name type="common">Fruit fly</name>
    <dbReference type="NCBI Taxonomy" id="30019"/>
    <lineage>
        <taxon>Eukaryota</taxon>
        <taxon>Metazoa</taxon>
        <taxon>Ecdysozoa</taxon>
        <taxon>Arthropoda</taxon>
        <taxon>Hexapoda</taxon>
        <taxon>Insecta</taxon>
        <taxon>Pterygota</taxon>
        <taxon>Neoptera</taxon>
        <taxon>Endopterygota</taxon>
        <taxon>Diptera</taxon>
        <taxon>Brachycera</taxon>
        <taxon>Muscomorpha</taxon>
        <taxon>Ephydroidea</taxon>
        <taxon>Drosophilidae</taxon>
        <taxon>Drosophila</taxon>
    </lineage>
</organism>
<evidence type="ECO:0000313" key="1">
    <source>
        <dbReference type="EMBL" id="ALC46251.1"/>
    </source>
</evidence>
<name>A0A0M4ENH7_DROBS</name>
<accession>A0A0M4ENH7</accession>
<keyword evidence="2" id="KW-1185">Reference proteome</keyword>
<proteinExistence type="predicted"/>
<dbReference type="OMA" id="CDFSCPG"/>
<dbReference type="AlphaFoldDB" id="A0A0M4ENH7"/>
<reference evidence="1 2" key="1">
    <citation type="submission" date="2015-08" db="EMBL/GenBank/DDBJ databases">
        <title>Ancestral chromatin configuration constrains chromatin evolution on differentiating sex chromosomes in Drosophila.</title>
        <authorList>
            <person name="Zhou Q."/>
            <person name="Bachtrog D."/>
        </authorList>
    </citation>
    <scope>NUCLEOTIDE SEQUENCE [LARGE SCALE GENOMIC DNA]</scope>
    <source>
        <tissue evidence="1">Whole larvae</tissue>
    </source>
</reference>
<dbReference type="EMBL" id="CP012526">
    <property type="protein sequence ID" value="ALC46251.1"/>
    <property type="molecule type" value="Genomic_DNA"/>
</dbReference>
<evidence type="ECO:0000313" key="2">
    <source>
        <dbReference type="Proteomes" id="UP000494163"/>
    </source>
</evidence>
<dbReference type="Proteomes" id="UP000494163">
    <property type="component" value="Chromosome 3R"/>
</dbReference>
<gene>
    <name evidence="1" type="ORF">Dbus_chr3Rg1001</name>
</gene>
<dbReference type="STRING" id="30019.A0A0M4ENH7"/>
<protein>
    <submittedName>
        <fullName evidence="1">CG31031</fullName>
    </submittedName>
</protein>
<sequence length="150" mass="17378">MFNAWENCEFPSNENAFYGEDSMCYENDLKATQQQVIGHGSIYGRMPINEPSVNFNNGRFYNAQPNFAANLSGYNAYQQHQQLNFQPGYVAQQQQQQPPPSVNYMQPNMLQMSAPCRSNQPWSYDYCYGYAPNNPEPCQFTQFVDIEDFM</sequence>